<keyword evidence="1" id="KW-0175">Coiled coil</keyword>
<gene>
    <name evidence="4" type="ORF">V8G54_012894</name>
</gene>
<dbReference type="PANTHER" id="PTHR31099">
    <property type="entry name" value="OS06G0165300 PROTEIN"/>
    <property type="match status" value="1"/>
</dbReference>
<sequence length="748" mass="83215">MPPSPDGDRLVNGIAIFLMKGGVHVDREMAEPAGGWLRIRGYRWASLELDEYTSDFGTREDLLWWLNRSYIARDLEDAQLFRLRVSHPNERVFHGKRSSQEDFFFAYIYMFDQMYVRVPFTDFQASVLKELNIAPSQLHPNGWAAVQAFTTLCAAVGLIPMVRVFLQYFNVRPVPRRGWVSLSSVNNRTLVKPFAESFKNFKTRYFKVIIKESGKSEFFDATSGPRFPFYWTEDPPKIKAFGLGLLNADERDVVRAINDLPRRLSACGFVDALKYEDYDQIAFGMLMSGLCFLRIGCMMLPETRKTGWLASANRRKGSSSSNSIDHPSASSSHAPRVKIPTAVCTADLVTVVIHPDEVVAIGRVHKKAQLDPVHITVVQSSESPLESVAPLERKRKSREEGKSSSKRSRRGGSSSLVPLPAGVFDPAFDAASRVDFRPSSSQQVRELIGAVVELFSRGVMLTWKARDMGAGREGRDLLRELAEEQEASAGLRRQVETLTKDHEGCGENQSKLETDLDERSLQLTTANQLVEDAKLREESLIEEVKKLKLEVRRLGRSGEELAEQSDRLSQELLAANAEKERLSAELVSANETLTNLDATVGFNKAMRQTAFLLKVDPVAVGFDLYQDVYGGKKRPVEVTLMTDVVGVGATEGEMARTDAGPSGACQASSKVVADEILLIFCKNEVDRETLRVVSVCAIDPSVGWLPLIIGSPFPPEVIGTDPGHNHSSFPLVKWDESRRLIGTDPVAL</sequence>
<keyword evidence="5" id="KW-1185">Reference proteome</keyword>
<feature type="region of interest" description="Disordered" evidence="2">
    <location>
        <begin position="386"/>
        <end position="418"/>
    </location>
</feature>
<dbReference type="EMBL" id="CP144697">
    <property type="protein sequence ID" value="WVZ15328.1"/>
    <property type="molecule type" value="Genomic_DNA"/>
</dbReference>
<dbReference type="PANTHER" id="PTHR31099:SF28">
    <property type="entry name" value="F5J5.12"/>
    <property type="match status" value="1"/>
</dbReference>
<dbReference type="Proteomes" id="UP001374535">
    <property type="component" value="Chromosome 4"/>
</dbReference>
<feature type="compositionally biased region" description="Polar residues" evidence="2">
    <location>
        <begin position="318"/>
        <end position="333"/>
    </location>
</feature>
<protein>
    <recommendedName>
        <fullName evidence="3">Transposase (putative) gypsy type domain-containing protein</fullName>
    </recommendedName>
</protein>
<proteinExistence type="predicted"/>
<name>A0AAQ3NTR1_VIGMU</name>
<evidence type="ECO:0000256" key="1">
    <source>
        <dbReference type="SAM" id="Coils"/>
    </source>
</evidence>
<evidence type="ECO:0000313" key="4">
    <source>
        <dbReference type="EMBL" id="WVZ15328.1"/>
    </source>
</evidence>
<dbReference type="Pfam" id="PF04195">
    <property type="entry name" value="Transposase_28"/>
    <property type="match status" value="1"/>
</dbReference>
<dbReference type="AlphaFoldDB" id="A0AAQ3NTR1"/>
<feature type="region of interest" description="Disordered" evidence="2">
    <location>
        <begin position="311"/>
        <end position="335"/>
    </location>
</feature>
<evidence type="ECO:0000256" key="2">
    <source>
        <dbReference type="SAM" id="MobiDB-lite"/>
    </source>
</evidence>
<evidence type="ECO:0000259" key="3">
    <source>
        <dbReference type="Pfam" id="PF04195"/>
    </source>
</evidence>
<feature type="domain" description="Transposase (putative) gypsy type" evidence="3">
    <location>
        <begin position="116"/>
        <end position="173"/>
    </location>
</feature>
<reference evidence="4 5" key="1">
    <citation type="journal article" date="2023" name="Life. Sci Alliance">
        <title>Evolutionary insights into 3D genome organization and epigenetic landscape of Vigna mungo.</title>
        <authorList>
            <person name="Junaid A."/>
            <person name="Singh B."/>
            <person name="Bhatia S."/>
        </authorList>
    </citation>
    <scope>NUCLEOTIDE SEQUENCE [LARGE SCALE GENOMIC DNA]</scope>
    <source>
        <strain evidence="4">Urdbean</strain>
    </source>
</reference>
<evidence type="ECO:0000313" key="5">
    <source>
        <dbReference type="Proteomes" id="UP001374535"/>
    </source>
</evidence>
<organism evidence="4 5">
    <name type="scientific">Vigna mungo</name>
    <name type="common">Black gram</name>
    <name type="synonym">Phaseolus mungo</name>
    <dbReference type="NCBI Taxonomy" id="3915"/>
    <lineage>
        <taxon>Eukaryota</taxon>
        <taxon>Viridiplantae</taxon>
        <taxon>Streptophyta</taxon>
        <taxon>Embryophyta</taxon>
        <taxon>Tracheophyta</taxon>
        <taxon>Spermatophyta</taxon>
        <taxon>Magnoliopsida</taxon>
        <taxon>eudicotyledons</taxon>
        <taxon>Gunneridae</taxon>
        <taxon>Pentapetalae</taxon>
        <taxon>rosids</taxon>
        <taxon>fabids</taxon>
        <taxon>Fabales</taxon>
        <taxon>Fabaceae</taxon>
        <taxon>Papilionoideae</taxon>
        <taxon>50 kb inversion clade</taxon>
        <taxon>NPAAA clade</taxon>
        <taxon>indigoferoid/millettioid clade</taxon>
        <taxon>Phaseoleae</taxon>
        <taxon>Vigna</taxon>
    </lineage>
</organism>
<dbReference type="InterPro" id="IPR007321">
    <property type="entry name" value="Transposase_28"/>
</dbReference>
<feature type="coiled-coil region" evidence="1">
    <location>
        <begin position="530"/>
        <end position="599"/>
    </location>
</feature>
<accession>A0AAQ3NTR1</accession>